<name>A0ABU6GNY3_9BACL</name>
<evidence type="ECO:0000313" key="1">
    <source>
        <dbReference type="EMBL" id="MEC0241425.1"/>
    </source>
</evidence>
<dbReference type="RefSeq" id="WP_326089135.1">
    <property type="nucleotide sequence ID" value="NZ_JARLKZ010000012.1"/>
</dbReference>
<feature type="non-terminal residue" evidence="1">
    <location>
        <position position="1"/>
    </location>
</feature>
<gene>
    <name evidence="1" type="ORF">P4H66_16510</name>
</gene>
<evidence type="ECO:0000313" key="2">
    <source>
        <dbReference type="Proteomes" id="UP001344632"/>
    </source>
</evidence>
<organism evidence="1 2">
    <name type="scientific">Paenibacillus dokdonensis</name>
    <dbReference type="NCBI Taxonomy" id="2567944"/>
    <lineage>
        <taxon>Bacteria</taxon>
        <taxon>Bacillati</taxon>
        <taxon>Bacillota</taxon>
        <taxon>Bacilli</taxon>
        <taxon>Bacillales</taxon>
        <taxon>Paenibacillaceae</taxon>
        <taxon>Paenibacillus</taxon>
    </lineage>
</organism>
<reference evidence="1 2" key="1">
    <citation type="submission" date="2023-03" db="EMBL/GenBank/DDBJ databases">
        <title>Bacillus Genome Sequencing.</title>
        <authorList>
            <person name="Dunlap C."/>
        </authorList>
    </citation>
    <scope>NUCLEOTIDE SEQUENCE [LARGE SCALE GENOMIC DNA]</scope>
    <source>
        <strain evidence="1 2">BD-525</strain>
    </source>
</reference>
<dbReference type="Proteomes" id="UP001344632">
    <property type="component" value="Unassembled WGS sequence"/>
</dbReference>
<proteinExistence type="predicted"/>
<accession>A0ABU6GNY3</accession>
<comment type="caution">
    <text evidence="1">The sequence shown here is derived from an EMBL/GenBank/DDBJ whole genome shotgun (WGS) entry which is preliminary data.</text>
</comment>
<dbReference type="EMBL" id="JARLKZ010000012">
    <property type="protein sequence ID" value="MEC0241425.1"/>
    <property type="molecule type" value="Genomic_DNA"/>
</dbReference>
<sequence length="426" mass="43154">TIARELTEGTNAVVTVPAGVTLRDYWKIGSGNQVVVNAGGMLRWGTDTTDNLLVGDADSAANLQLATGATLTITGGANGKIASYELNGTGTVQQQAENPFVVGASEIFTITAGSTLSVAEAVDTDLANVKPVLSVDANGGKLVVKGTLELLKGSRVVLGAGLSSIEKTGTITNNAGIYNGSVITGVVGILDSNHNVIDINVIDIDAASVNTMAELQSALAAGVKDITIASDLSEDTNTVVTVPAGVTLRDYWKIGSGNQVVVSAGAMLRWGAGTADNLLVGDTNSMANLQLANGALTITGGENGKIASYELNGTGTVQQQAGNPFLIGASETFTIVEGSKLSVAKAVDTDLANVKPVLSVDANGGKLVVNGTLHLLQGSRVVLGAGYSSIENTGTITNNAGAYDGSDISGVVGILDSNHNVVEFLQ</sequence>
<keyword evidence="2" id="KW-1185">Reference proteome</keyword>
<protein>
    <submittedName>
        <fullName evidence="1">Uncharacterized protein</fullName>
    </submittedName>
</protein>